<reference evidence="3" key="1">
    <citation type="submission" date="2018-02" db="EMBL/GenBank/DDBJ databases">
        <authorList>
            <person name="Moore K."/>
            <person name="Momper L."/>
        </authorList>
    </citation>
    <scope>NUCLEOTIDE SEQUENCE [LARGE SCALE GENOMIC DNA]</scope>
    <source>
        <strain evidence="3">ULC18</strain>
    </source>
</reference>
<dbReference type="Proteomes" id="UP000239576">
    <property type="component" value="Unassembled WGS sequence"/>
</dbReference>
<dbReference type="OrthoDB" id="6725302at2"/>
<gene>
    <name evidence="2" type="ORF">C7B82_04195</name>
</gene>
<protein>
    <recommendedName>
        <fullName evidence="1">Alkaline phosphatase-like protein PglZ C-terminal domain-containing protein</fullName>
    </recommendedName>
</protein>
<dbReference type="InterPro" id="IPR058882">
    <property type="entry name" value="PglZ_C"/>
</dbReference>
<dbReference type="Pfam" id="PF25863">
    <property type="entry name" value="PglZ_C"/>
    <property type="match status" value="1"/>
</dbReference>
<evidence type="ECO:0000313" key="2">
    <source>
        <dbReference type="EMBL" id="PSB33691.1"/>
    </source>
</evidence>
<keyword evidence="3" id="KW-1185">Reference proteome</keyword>
<dbReference type="EMBL" id="PVWK01000017">
    <property type="protein sequence ID" value="PSB33691.1"/>
    <property type="molecule type" value="Genomic_DNA"/>
</dbReference>
<evidence type="ECO:0000259" key="1">
    <source>
        <dbReference type="Pfam" id="PF25863"/>
    </source>
</evidence>
<accession>A0A2T1ELV2</accession>
<evidence type="ECO:0000313" key="3">
    <source>
        <dbReference type="Proteomes" id="UP000239576"/>
    </source>
</evidence>
<proteinExistence type="predicted"/>
<name>A0A2T1ELV2_9CYAN</name>
<dbReference type="AlphaFoldDB" id="A0A2T1ELV2"/>
<comment type="caution">
    <text evidence="2">The sequence shown here is derived from an EMBL/GenBank/DDBJ whole genome shotgun (WGS) entry which is preliminary data.</text>
</comment>
<reference evidence="2 3" key="2">
    <citation type="submission" date="2018-03" db="EMBL/GenBank/DDBJ databases">
        <title>The ancient ancestry and fast evolution of plastids.</title>
        <authorList>
            <person name="Moore K.R."/>
            <person name="Magnabosco C."/>
            <person name="Momper L."/>
            <person name="Gold D.A."/>
            <person name="Bosak T."/>
            <person name="Fournier G.P."/>
        </authorList>
    </citation>
    <scope>NUCLEOTIDE SEQUENCE [LARGE SCALE GENOMIC DNA]</scope>
    <source>
        <strain evidence="2 3">ULC18</strain>
    </source>
</reference>
<organism evidence="2 3">
    <name type="scientific">Stenomitos frigidus ULC18</name>
    <dbReference type="NCBI Taxonomy" id="2107698"/>
    <lineage>
        <taxon>Bacteria</taxon>
        <taxon>Bacillati</taxon>
        <taxon>Cyanobacteriota</taxon>
        <taxon>Cyanophyceae</taxon>
        <taxon>Leptolyngbyales</taxon>
        <taxon>Leptolyngbyaceae</taxon>
        <taxon>Stenomitos</taxon>
    </lineage>
</organism>
<dbReference type="RefSeq" id="WP_106255052.1">
    <property type="nucleotide sequence ID" value="NZ_CAWNSW010000080.1"/>
</dbReference>
<feature type="domain" description="Alkaline phosphatase-like protein PglZ C-terminal" evidence="1">
    <location>
        <begin position="54"/>
        <end position="153"/>
    </location>
</feature>
<sequence>MPEHWDEAPADLPSWWEDSVSQSGEAPLLPMPPLSLKQPDYGPLFSAVPAQQCSEWITALLASPIYQAQKKRVGRTALSDNDLIQILRAIELQSYKVALSTLAKDLHCSVTSLRDQLTKLQRLLNVDGYSVVNYEKRSNIVELNFQVLCQQFDLIGIDAELSNLI</sequence>